<organism evidence="3 4">
    <name type="scientific">Phytoactinopolyspora alkaliphila</name>
    <dbReference type="NCBI Taxonomy" id="1783498"/>
    <lineage>
        <taxon>Bacteria</taxon>
        <taxon>Bacillati</taxon>
        <taxon>Actinomycetota</taxon>
        <taxon>Actinomycetes</taxon>
        <taxon>Jiangellales</taxon>
        <taxon>Jiangellaceae</taxon>
        <taxon>Phytoactinopolyspora</taxon>
    </lineage>
</organism>
<protein>
    <recommendedName>
        <fullName evidence="2">Glyoxalase/fosfomycin resistance/dioxygenase domain-containing protein</fullName>
    </recommendedName>
</protein>
<sequence>MFSALGRTVLLVEDQVEALDFYRDVLGFAVLHDSSADGYRYLHVGVDGQAGTGLWFMPAPGGSADRQAGRRAAVPRPLHRRPRRRAYPVGRTRHRYLGRTG</sequence>
<accession>A0A6N9YFI0</accession>
<feature type="region of interest" description="Disordered" evidence="1">
    <location>
        <begin position="61"/>
        <end position="92"/>
    </location>
</feature>
<dbReference type="SUPFAM" id="SSF54593">
    <property type="entry name" value="Glyoxalase/Bleomycin resistance protein/Dihydroxybiphenyl dioxygenase"/>
    <property type="match status" value="1"/>
</dbReference>
<feature type="domain" description="Glyoxalase/fosfomycin resistance/dioxygenase" evidence="2">
    <location>
        <begin position="5"/>
        <end position="66"/>
    </location>
</feature>
<dbReference type="Gene3D" id="3.10.180.10">
    <property type="entry name" value="2,3-Dihydroxybiphenyl 1,2-Dioxygenase, domain 1"/>
    <property type="match status" value="1"/>
</dbReference>
<dbReference type="Proteomes" id="UP000469185">
    <property type="component" value="Unassembled WGS sequence"/>
</dbReference>
<comment type="caution">
    <text evidence="3">The sequence shown here is derived from an EMBL/GenBank/DDBJ whole genome shotgun (WGS) entry which is preliminary data.</text>
</comment>
<gene>
    <name evidence="3" type="ORF">G1H11_00250</name>
</gene>
<dbReference type="AlphaFoldDB" id="A0A6N9YFI0"/>
<dbReference type="InterPro" id="IPR029068">
    <property type="entry name" value="Glyas_Bleomycin-R_OHBP_Dase"/>
</dbReference>
<name>A0A6N9YFI0_9ACTN</name>
<dbReference type="EMBL" id="JAAGOB010000001">
    <property type="protein sequence ID" value="NED93743.1"/>
    <property type="molecule type" value="Genomic_DNA"/>
</dbReference>
<evidence type="ECO:0000313" key="4">
    <source>
        <dbReference type="Proteomes" id="UP000469185"/>
    </source>
</evidence>
<feature type="compositionally biased region" description="Basic residues" evidence="1">
    <location>
        <begin position="77"/>
        <end position="92"/>
    </location>
</feature>
<proteinExistence type="predicted"/>
<dbReference type="Pfam" id="PF00903">
    <property type="entry name" value="Glyoxalase"/>
    <property type="match status" value="1"/>
</dbReference>
<reference evidence="3 4" key="1">
    <citation type="submission" date="2020-02" db="EMBL/GenBank/DDBJ databases">
        <authorList>
            <person name="Li X.-J."/>
            <person name="Feng X.-M."/>
        </authorList>
    </citation>
    <scope>NUCLEOTIDE SEQUENCE [LARGE SCALE GENOMIC DNA]</scope>
    <source>
        <strain evidence="3 4">CGMCC 4.7225</strain>
    </source>
</reference>
<evidence type="ECO:0000313" key="3">
    <source>
        <dbReference type="EMBL" id="NED93743.1"/>
    </source>
</evidence>
<evidence type="ECO:0000256" key="1">
    <source>
        <dbReference type="SAM" id="MobiDB-lite"/>
    </source>
</evidence>
<keyword evidence="4" id="KW-1185">Reference proteome</keyword>
<dbReference type="InterPro" id="IPR004360">
    <property type="entry name" value="Glyas_Fos-R_dOase_dom"/>
</dbReference>
<evidence type="ECO:0000259" key="2">
    <source>
        <dbReference type="Pfam" id="PF00903"/>
    </source>
</evidence>